<keyword evidence="2" id="KW-1185">Reference proteome</keyword>
<protein>
    <submittedName>
        <fullName evidence="1">Uncharacterized protein</fullName>
    </submittedName>
</protein>
<dbReference type="OrthoDB" id="321650at2"/>
<dbReference type="EMBL" id="AOGW02000010">
    <property type="protein sequence ID" value="EMY61006.1"/>
    <property type="molecule type" value="Genomic_DNA"/>
</dbReference>
<dbReference type="NCBIfam" id="NF047607">
    <property type="entry name" value="LBF_2017_Nterm"/>
    <property type="match status" value="1"/>
</dbReference>
<dbReference type="Proteomes" id="UP000012371">
    <property type="component" value="Unassembled WGS sequence"/>
</dbReference>
<reference evidence="1" key="1">
    <citation type="submission" date="2013-03" db="EMBL/GenBank/DDBJ databases">
        <authorList>
            <person name="Harkins D.M."/>
            <person name="Durkin A.S."/>
            <person name="Brinkac L.M."/>
            <person name="Haft D.H."/>
            <person name="Selengut J.D."/>
            <person name="Sanka R."/>
            <person name="DePew J."/>
            <person name="Purushe J."/>
            <person name="Hartskeerl R.A."/>
            <person name="Ahmed A."/>
            <person name="van der Linden H."/>
            <person name="Goris M.G.A."/>
            <person name="Vinetz J.M."/>
            <person name="Sutton G.G."/>
            <person name="Nierman W.C."/>
            <person name="Fouts D.E."/>
        </authorList>
    </citation>
    <scope>NUCLEOTIDE SEQUENCE [LARGE SCALE GENOMIC DNA]</scope>
    <source>
        <strain evidence="1">LT 11-33</strain>
    </source>
</reference>
<proteinExistence type="predicted"/>
<name>N1VZZ9_9LEPT</name>
<dbReference type="AlphaFoldDB" id="N1VZZ9"/>
<sequence length="312" mass="36474">MRSPFEYYIFLFLLFGLSLPIYSDTKTIRFTLEPEREDIIQYEFELWKGRSFDLEIPFRVLSNPGKIQLYIPNGYEYFRIRAVAKRQVRGFWTDLYEVNSFGKTKQKESAKFVAKNQTKTDVIIPIATKEGRNHFFLTESKIQVKPITKETLRTSVRYRLNGGVWKITQVPEFTFSKDGDYKLEYQVTNELGISDSMQVSEFSVDNTPPNTEFLWEPQTYQNKGQKYISANSSLKLQSIDLGSGLDTIRYRSNCEGGQKTDWFLWDPKNSWPTLLQSCSKNKDWELEISATDRLGNEEIPKKIQFTQARQGN</sequence>
<organism evidence="1 2">
    <name type="scientific">Leptospira terpstrae serovar Hualin str. LT 11-33 = ATCC 700639</name>
    <dbReference type="NCBI Taxonomy" id="1257025"/>
    <lineage>
        <taxon>Bacteria</taxon>
        <taxon>Pseudomonadati</taxon>
        <taxon>Spirochaetota</taxon>
        <taxon>Spirochaetia</taxon>
        <taxon>Leptospirales</taxon>
        <taxon>Leptospiraceae</taxon>
        <taxon>Leptospira</taxon>
    </lineage>
</organism>
<accession>N1VZZ9</accession>
<gene>
    <name evidence="1" type="ORF">LEP1GSC203_1470</name>
</gene>
<dbReference type="STRING" id="1257025.LEP1GSC203_1470"/>
<comment type="caution">
    <text evidence="1">The sequence shown here is derived from an EMBL/GenBank/DDBJ whole genome shotgun (WGS) entry which is preliminary data.</text>
</comment>
<dbReference type="InterPro" id="IPR058183">
    <property type="entry name" value="LBF_2017-like_N"/>
</dbReference>
<evidence type="ECO:0000313" key="2">
    <source>
        <dbReference type="Proteomes" id="UP000012371"/>
    </source>
</evidence>
<evidence type="ECO:0000313" key="1">
    <source>
        <dbReference type="EMBL" id="EMY61006.1"/>
    </source>
</evidence>
<dbReference type="RefSeq" id="WP_002973664.1">
    <property type="nucleotide sequence ID" value="NZ_AOGW02000010.1"/>
</dbReference>